<feature type="region of interest" description="Disordered" evidence="4">
    <location>
        <begin position="561"/>
        <end position="630"/>
    </location>
</feature>
<dbReference type="InterPro" id="IPR000717">
    <property type="entry name" value="PCI_dom"/>
</dbReference>
<evidence type="ECO:0000256" key="1">
    <source>
        <dbReference type="ARBA" id="ARBA00022490"/>
    </source>
</evidence>
<keyword evidence="2" id="KW-0396">Initiation factor</keyword>
<dbReference type="SMART" id="SM00088">
    <property type="entry name" value="PINT"/>
    <property type="match status" value="1"/>
</dbReference>
<dbReference type="Pfam" id="PF05470">
    <property type="entry name" value="eIF-3c_N"/>
    <property type="match status" value="2"/>
</dbReference>
<accession>A0AAD4MPY8</accession>
<proteinExistence type="predicted"/>
<evidence type="ECO:0000313" key="6">
    <source>
        <dbReference type="EMBL" id="KAI1702154.1"/>
    </source>
</evidence>
<gene>
    <name evidence="6" type="ORF">DdX_15669</name>
</gene>
<keyword evidence="1" id="KW-0963">Cytoplasm</keyword>
<dbReference type="GO" id="GO:0005852">
    <property type="term" value="C:eukaryotic translation initiation factor 3 complex"/>
    <property type="evidence" value="ECO:0007669"/>
    <property type="project" value="InterPro"/>
</dbReference>
<dbReference type="AlphaFoldDB" id="A0AAD4MPY8"/>
<dbReference type="InterPro" id="IPR027516">
    <property type="entry name" value="EIF3C"/>
</dbReference>
<dbReference type="InterPro" id="IPR058999">
    <property type="entry name" value="EIF3CL_C"/>
</dbReference>
<feature type="compositionally biased region" description="Polar residues" evidence="4">
    <location>
        <begin position="571"/>
        <end position="588"/>
    </location>
</feature>
<feature type="compositionally biased region" description="Polar residues" evidence="4">
    <location>
        <begin position="621"/>
        <end position="630"/>
    </location>
</feature>
<feature type="domain" description="PCI" evidence="5">
    <location>
        <begin position="349"/>
        <end position="525"/>
    </location>
</feature>
<dbReference type="GO" id="GO:0003723">
    <property type="term" value="F:RNA binding"/>
    <property type="evidence" value="ECO:0007669"/>
    <property type="project" value="InterPro"/>
</dbReference>
<protein>
    <submittedName>
        <fullName evidence="6">PCI domain-containing protein</fullName>
    </submittedName>
</protein>
<evidence type="ECO:0000256" key="4">
    <source>
        <dbReference type="SAM" id="MobiDB-lite"/>
    </source>
</evidence>
<dbReference type="InterPro" id="IPR036390">
    <property type="entry name" value="WH_DNA-bd_sf"/>
</dbReference>
<comment type="caution">
    <text evidence="6">The sequence shown here is derived from an EMBL/GenBank/DDBJ whole genome shotgun (WGS) entry which is preliminary data.</text>
</comment>
<dbReference type="EMBL" id="JAKKPZ010000104">
    <property type="protein sequence ID" value="KAI1702154.1"/>
    <property type="molecule type" value="Genomic_DNA"/>
</dbReference>
<dbReference type="Pfam" id="PF01399">
    <property type="entry name" value="PCI"/>
    <property type="match status" value="1"/>
</dbReference>
<dbReference type="Gene3D" id="1.25.40.570">
    <property type="match status" value="1"/>
</dbReference>
<evidence type="ECO:0000256" key="3">
    <source>
        <dbReference type="ARBA" id="ARBA00022917"/>
    </source>
</evidence>
<dbReference type="SUPFAM" id="SSF46785">
    <property type="entry name" value="Winged helix' DNA-binding domain"/>
    <property type="match status" value="1"/>
</dbReference>
<evidence type="ECO:0000313" key="7">
    <source>
        <dbReference type="Proteomes" id="UP001201812"/>
    </source>
</evidence>
<evidence type="ECO:0000259" key="5">
    <source>
        <dbReference type="PROSITE" id="PS50250"/>
    </source>
</evidence>
<dbReference type="GO" id="GO:0003743">
    <property type="term" value="F:translation initiation factor activity"/>
    <property type="evidence" value="ECO:0007669"/>
    <property type="project" value="UniProtKB-KW"/>
</dbReference>
<dbReference type="PANTHER" id="PTHR13937">
    <property type="entry name" value="EUKARYOTIC TRANSLATION INITATION FACTOR 3, SUBUNIT 8 EIF3S8 -RELATED"/>
    <property type="match status" value="1"/>
</dbReference>
<dbReference type="Proteomes" id="UP001201812">
    <property type="component" value="Unassembled WGS sequence"/>
</dbReference>
<dbReference type="InterPro" id="IPR008905">
    <property type="entry name" value="EIF3C_N_dom"/>
</dbReference>
<evidence type="ECO:0000256" key="2">
    <source>
        <dbReference type="ARBA" id="ARBA00022540"/>
    </source>
</evidence>
<name>A0AAD4MPY8_9BILA</name>
<dbReference type="PANTHER" id="PTHR13937:SF0">
    <property type="entry name" value="EUKARYOTIC TRANSLATION INITIATION FACTOR 3 SUBUNIT C-RELATED"/>
    <property type="match status" value="1"/>
</dbReference>
<keyword evidence="3" id="KW-0648">Protein biosynthesis</keyword>
<sequence length="630" mass="72582">MKIRHKDEASKPLFDSKAEITAEIVIKKLLEINANRGKKSTNRKIHVRNLQELYKISDEHNLGMGILAKILVSTISSLFEMNTRISDAMEYNSWLKTLETIDGLFNLLGEHRNVIISMVVNEDEENLTNAEEDYRIHGSAILMVKRLDDELTKVFQHTDCHSTDYIDKLKGERELCTLITKAQGYVDSRRKSNLLDPNEVVVIYMLHIEHLYYKFSPNEEETMVIMDRLCKMIYSLDQGQQRQRAMLCQIYHHALHDRWHRAKNLMLMSQLQAIADRSDASTQVLYNRTICQLGLCAFRHGAIRDAHNALSEIQNTQRAKELLAQGIPPRQVDKTPEQEIKERSVQVPYHMHINLELMECVYLICSMLLEIPSIACHENDPRRRLLSRSFHYQLKFSEKSALIGPPENTREHVVAASRAMLRGDWQKCRDYIVNDKMNAKVWNLFRNSEEVKQMVIGRIQEETLRTYLLMYSTVYVTVSLDTLCELFELDKKRVYSITSKMIIQEELSATLDEPTGCLIMHRIEPSRLQLLALNVTDKLNQLADNNEQILDPARGKTGYQGGQAGWFGQRQPGQRTGDYTQGAQQSGTGMRGQQLGGSAWMGGGQRGQRQDDKNRRVKFQHQPNKTGGKY</sequence>
<organism evidence="6 7">
    <name type="scientific">Ditylenchus destructor</name>
    <dbReference type="NCBI Taxonomy" id="166010"/>
    <lineage>
        <taxon>Eukaryota</taxon>
        <taxon>Metazoa</taxon>
        <taxon>Ecdysozoa</taxon>
        <taxon>Nematoda</taxon>
        <taxon>Chromadorea</taxon>
        <taxon>Rhabditida</taxon>
        <taxon>Tylenchina</taxon>
        <taxon>Tylenchomorpha</taxon>
        <taxon>Sphaerularioidea</taxon>
        <taxon>Anguinidae</taxon>
        <taxon>Anguininae</taxon>
        <taxon>Ditylenchus</taxon>
    </lineage>
</organism>
<reference evidence="6" key="1">
    <citation type="submission" date="2022-01" db="EMBL/GenBank/DDBJ databases">
        <title>Genome Sequence Resource for Two Populations of Ditylenchus destructor, the Migratory Endoparasitic Phytonematode.</title>
        <authorList>
            <person name="Zhang H."/>
            <person name="Lin R."/>
            <person name="Xie B."/>
        </authorList>
    </citation>
    <scope>NUCLEOTIDE SEQUENCE</scope>
    <source>
        <strain evidence="6">BazhouSP</strain>
    </source>
</reference>
<dbReference type="GO" id="GO:0031369">
    <property type="term" value="F:translation initiation factor binding"/>
    <property type="evidence" value="ECO:0007669"/>
    <property type="project" value="InterPro"/>
</dbReference>
<dbReference type="Pfam" id="PF26569">
    <property type="entry name" value="EIF3CL_C"/>
    <property type="match status" value="1"/>
</dbReference>
<keyword evidence="7" id="KW-1185">Reference proteome</keyword>
<dbReference type="PROSITE" id="PS50250">
    <property type="entry name" value="PCI"/>
    <property type="match status" value="1"/>
</dbReference>